<dbReference type="SUPFAM" id="SSF51445">
    <property type="entry name" value="(Trans)glycosidases"/>
    <property type="match status" value="1"/>
</dbReference>
<gene>
    <name evidence="6" type="ORF">SAMN05216481_103253</name>
</gene>
<feature type="region of interest" description="Disordered" evidence="3">
    <location>
        <begin position="594"/>
        <end position="613"/>
    </location>
</feature>
<dbReference type="Gene3D" id="3.20.20.80">
    <property type="entry name" value="Glycosidases"/>
    <property type="match status" value="1"/>
</dbReference>
<dbReference type="AlphaFoldDB" id="A0A1H9CIF5"/>
<accession>A0A1H9CIF5</accession>
<dbReference type="PANTHER" id="PTHR31308">
    <property type="match status" value="1"/>
</dbReference>
<feature type="compositionally biased region" description="Low complexity" evidence="3">
    <location>
        <begin position="33"/>
        <end position="61"/>
    </location>
</feature>
<feature type="domain" description="Glycoside hydrolase family 5" evidence="5">
    <location>
        <begin position="82"/>
        <end position="403"/>
    </location>
</feature>
<evidence type="ECO:0000313" key="6">
    <source>
        <dbReference type="EMBL" id="SEQ00841.1"/>
    </source>
</evidence>
<name>A0A1H9CIF5_9ACTN</name>
<dbReference type="InterPro" id="IPR017853">
    <property type="entry name" value="GH"/>
</dbReference>
<reference evidence="6 7" key="1">
    <citation type="submission" date="2016-10" db="EMBL/GenBank/DDBJ databases">
        <authorList>
            <person name="de Groot N.N."/>
        </authorList>
    </citation>
    <scope>NUCLEOTIDE SEQUENCE [LARGE SCALE GENOMIC DNA]</scope>
    <source>
        <strain evidence="6 7">CGMCC 4.3519</strain>
    </source>
</reference>
<evidence type="ECO:0000256" key="2">
    <source>
        <dbReference type="ARBA" id="ARBA00023295"/>
    </source>
</evidence>
<keyword evidence="4" id="KW-0732">Signal</keyword>
<dbReference type="GO" id="GO:0000272">
    <property type="term" value="P:polysaccharide catabolic process"/>
    <property type="evidence" value="ECO:0007669"/>
    <property type="project" value="InterPro"/>
</dbReference>
<evidence type="ECO:0000256" key="4">
    <source>
        <dbReference type="SAM" id="SignalP"/>
    </source>
</evidence>
<dbReference type="GO" id="GO:0004553">
    <property type="term" value="F:hydrolase activity, hydrolyzing O-glycosyl compounds"/>
    <property type="evidence" value="ECO:0007669"/>
    <property type="project" value="InterPro"/>
</dbReference>
<feature type="compositionally biased region" description="Low complexity" evidence="3">
    <location>
        <begin position="595"/>
        <end position="607"/>
    </location>
</feature>
<evidence type="ECO:0000256" key="1">
    <source>
        <dbReference type="ARBA" id="ARBA00022801"/>
    </source>
</evidence>
<organism evidence="6 7">
    <name type="scientific">Streptomyces radiopugnans</name>
    <dbReference type="NCBI Taxonomy" id="403935"/>
    <lineage>
        <taxon>Bacteria</taxon>
        <taxon>Bacillati</taxon>
        <taxon>Actinomycetota</taxon>
        <taxon>Actinomycetes</taxon>
        <taxon>Kitasatosporales</taxon>
        <taxon>Streptomycetaceae</taxon>
        <taxon>Streptomyces</taxon>
    </lineage>
</organism>
<keyword evidence="7" id="KW-1185">Reference proteome</keyword>
<feature type="region of interest" description="Disordered" evidence="3">
    <location>
        <begin position="33"/>
        <end position="70"/>
    </location>
</feature>
<dbReference type="InterPro" id="IPR001547">
    <property type="entry name" value="Glyco_hydro_5"/>
</dbReference>
<protein>
    <submittedName>
        <fullName evidence="6">Cellulase (Glycosyl hydrolase family 5)</fullName>
    </submittedName>
</protein>
<keyword evidence="2" id="KW-0326">Glycosidase</keyword>
<dbReference type="InterPro" id="IPR052066">
    <property type="entry name" value="Glycosphingolipid_Hydrolases"/>
</dbReference>
<dbReference type="Pfam" id="PF00150">
    <property type="entry name" value="Cellulase"/>
    <property type="match status" value="1"/>
</dbReference>
<dbReference type="Proteomes" id="UP000199055">
    <property type="component" value="Unassembled WGS sequence"/>
</dbReference>
<evidence type="ECO:0000256" key="3">
    <source>
        <dbReference type="SAM" id="MobiDB-lite"/>
    </source>
</evidence>
<evidence type="ECO:0000259" key="5">
    <source>
        <dbReference type="Pfam" id="PF00150"/>
    </source>
</evidence>
<dbReference type="EMBL" id="FOET01000003">
    <property type="protein sequence ID" value="SEQ00841.1"/>
    <property type="molecule type" value="Genomic_DNA"/>
</dbReference>
<proteinExistence type="predicted"/>
<feature type="chain" id="PRO_5011497608" evidence="4">
    <location>
        <begin position="37"/>
        <end position="664"/>
    </location>
</feature>
<dbReference type="PANTHER" id="PTHR31308:SF5">
    <property type="entry name" value="ERGOSTERYL-BETA-GLUCOSIDASE"/>
    <property type="match status" value="1"/>
</dbReference>
<dbReference type="STRING" id="403935.SAMN05216481_103253"/>
<keyword evidence="1 6" id="KW-0378">Hydrolase</keyword>
<dbReference type="RefSeq" id="WP_093657260.1">
    <property type="nucleotide sequence ID" value="NZ_FOET01000003.1"/>
</dbReference>
<feature type="signal peptide" evidence="4">
    <location>
        <begin position="1"/>
        <end position="36"/>
    </location>
</feature>
<evidence type="ECO:0000313" key="7">
    <source>
        <dbReference type="Proteomes" id="UP000199055"/>
    </source>
</evidence>
<sequence>MGHPLSTRLLRALRGPAALLLTAGLLAAGATTPTRAAQPSAPGAATSAADAASADPSAEPPGLSVAPKTGADGRRTWVFRDSHGRETTLRGFNVSGSTKLYENGLLPFRSTADAARSAQAMRDLTGANAVRFLITWEGVQPAPDRIDTGYLDRAAAQIREFTDRGFHVLLDYHQDLYSSHLFHQGSWYTGDGAPKWVVDGGGYPRESCGVCVMWGQNMLTNKAVRQAAYDFWHNRTITTEAGEVAVQDAYLHQAKAAMTHLRRVLPPSSFRAIAGFDAFNEPYDGGLDGVTGARWERDRLLPFYQRFRAAMDEAGWRDKPLFAEPLVFWNTGFLEQGGFTETGPLGPRYVFNSHYYDGARMTVDPTPAGDGAYAAATGRIRDRAAELATAPFVSEFGHRMTGWGSDRGPWMTRAMYQGMDHGTRGAGWWKDPAASGDVLSGTHWHWDVYSGRHREAMNGNPDKILTEGDAWNDEDHSVVTSADDGTVRLRLDRRALDRLYPTAVSGDTLAFAYEDMARSGYAREGGEAGGREEAWLRPPSQLPGVARLLEGGRQFGVLVWRGSPDAAGAPTALHLPASFRPADTVVAGDVASVRGLPDSGSGSGPVSVDREEGSATANRLLIEPTGGDGVHVALVVGSGAGEISEAELSAAARELTDWKEAAFG</sequence>